<feature type="region of interest" description="Disordered" evidence="16">
    <location>
        <begin position="513"/>
        <end position="534"/>
    </location>
</feature>
<dbReference type="FunFam" id="2.40.50.140:FF:000042">
    <property type="entry name" value="Methionine--tRNA ligase"/>
    <property type="match status" value="1"/>
</dbReference>
<protein>
    <recommendedName>
        <fullName evidence="15">Methionine--tRNA ligase</fullName>
        <ecNumber evidence="15">6.1.1.10</ecNumber>
    </recommendedName>
    <alternativeName>
        <fullName evidence="15">Methionyl-tRNA synthetase</fullName>
        <shortName evidence="15">MetRS</shortName>
    </alternativeName>
</protein>
<comment type="subunit">
    <text evidence="3 15">Homodimer.</text>
</comment>
<feature type="binding site" evidence="15">
    <location>
        <position position="130"/>
    </location>
    <ligand>
        <name>Zn(2+)</name>
        <dbReference type="ChEBI" id="CHEBI:29105"/>
    </ligand>
</feature>
<comment type="cofactor">
    <cofactor evidence="15">
        <name>Zn(2+)</name>
        <dbReference type="ChEBI" id="CHEBI:29105"/>
    </cofactor>
    <text evidence="15">Binds 1 zinc ion per subunit.</text>
</comment>
<dbReference type="GO" id="GO:0046872">
    <property type="term" value="F:metal ion binding"/>
    <property type="evidence" value="ECO:0007669"/>
    <property type="project" value="UniProtKB-KW"/>
</dbReference>
<evidence type="ECO:0000256" key="7">
    <source>
        <dbReference type="ARBA" id="ARBA00022723"/>
    </source>
</evidence>
<dbReference type="Pfam" id="PF01588">
    <property type="entry name" value="tRNA_bind"/>
    <property type="match status" value="1"/>
</dbReference>
<evidence type="ECO:0000256" key="12">
    <source>
        <dbReference type="ARBA" id="ARBA00022917"/>
    </source>
</evidence>
<dbReference type="EC" id="6.1.1.10" evidence="15"/>
<dbReference type="AlphaFoldDB" id="A0A8J6N347"/>
<evidence type="ECO:0000313" key="18">
    <source>
        <dbReference type="EMBL" id="MBC8178664.1"/>
    </source>
</evidence>
<evidence type="ECO:0000256" key="8">
    <source>
        <dbReference type="ARBA" id="ARBA00022741"/>
    </source>
</evidence>
<feature type="compositionally biased region" description="Basic and acidic residues" evidence="16">
    <location>
        <begin position="513"/>
        <end position="528"/>
    </location>
</feature>
<keyword evidence="6 15" id="KW-0436">Ligase</keyword>
<dbReference type="InterPro" id="IPR015413">
    <property type="entry name" value="Methionyl/Leucyl_tRNA_Synth"/>
</dbReference>
<feature type="domain" description="TRNA-binding" evidence="17">
    <location>
        <begin position="546"/>
        <end position="645"/>
    </location>
</feature>
<dbReference type="Gene3D" id="3.40.50.620">
    <property type="entry name" value="HUPs"/>
    <property type="match status" value="1"/>
</dbReference>
<keyword evidence="11 15" id="KW-0694">RNA-binding</keyword>
<dbReference type="PANTHER" id="PTHR43326:SF1">
    <property type="entry name" value="METHIONINE--TRNA LIGASE, MITOCHONDRIAL"/>
    <property type="match status" value="1"/>
</dbReference>
<dbReference type="GO" id="GO:0005524">
    <property type="term" value="F:ATP binding"/>
    <property type="evidence" value="ECO:0007669"/>
    <property type="project" value="UniProtKB-UniRule"/>
</dbReference>
<dbReference type="Gene3D" id="2.40.50.140">
    <property type="entry name" value="Nucleic acid-binding proteins"/>
    <property type="match status" value="1"/>
</dbReference>
<dbReference type="CDD" id="cd00814">
    <property type="entry name" value="MetRS_core"/>
    <property type="match status" value="1"/>
</dbReference>
<dbReference type="SUPFAM" id="SSF50249">
    <property type="entry name" value="Nucleic acid-binding proteins"/>
    <property type="match status" value="1"/>
</dbReference>
<keyword evidence="4 15" id="KW-0963">Cytoplasm</keyword>
<comment type="caution">
    <text evidence="18">The sequence shown here is derived from an EMBL/GenBank/DDBJ whole genome shotgun (WGS) entry which is preliminary data.</text>
</comment>
<evidence type="ECO:0000313" key="19">
    <source>
        <dbReference type="Proteomes" id="UP000650524"/>
    </source>
</evidence>
<keyword evidence="9 15" id="KW-0862">Zinc</keyword>
<dbReference type="FunFam" id="2.170.220.10:FF:000003">
    <property type="entry name" value="Methionine--tRNA ligase"/>
    <property type="match status" value="1"/>
</dbReference>
<dbReference type="NCBIfam" id="NF008900">
    <property type="entry name" value="PRK12267.1"/>
    <property type="match status" value="1"/>
</dbReference>
<dbReference type="InterPro" id="IPR033911">
    <property type="entry name" value="MetRS_core"/>
</dbReference>
<keyword evidence="8 15" id="KW-0547">Nucleotide-binding</keyword>
<evidence type="ECO:0000256" key="3">
    <source>
        <dbReference type="ARBA" id="ARBA00011738"/>
    </source>
</evidence>
<evidence type="ECO:0000259" key="17">
    <source>
        <dbReference type="PROSITE" id="PS50886"/>
    </source>
</evidence>
<dbReference type="InterPro" id="IPR002547">
    <property type="entry name" value="tRNA-bd_dom"/>
</dbReference>
<dbReference type="SUPFAM" id="SSF52374">
    <property type="entry name" value="Nucleotidylyl transferase"/>
    <property type="match status" value="1"/>
</dbReference>
<keyword evidence="10 15" id="KW-0067">ATP-binding</keyword>
<evidence type="ECO:0000256" key="1">
    <source>
        <dbReference type="ARBA" id="ARBA00003314"/>
    </source>
</evidence>
<dbReference type="InterPro" id="IPR004495">
    <property type="entry name" value="Met-tRNA-synth_bsu_C"/>
</dbReference>
<dbReference type="PANTHER" id="PTHR43326">
    <property type="entry name" value="METHIONYL-TRNA SYNTHETASE"/>
    <property type="match status" value="1"/>
</dbReference>
<dbReference type="InterPro" id="IPR009080">
    <property type="entry name" value="tRNAsynth_Ia_anticodon-bd"/>
</dbReference>
<proteinExistence type="inferred from homology"/>
<evidence type="ECO:0000256" key="10">
    <source>
        <dbReference type="ARBA" id="ARBA00022840"/>
    </source>
</evidence>
<dbReference type="SUPFAM" id="SSF47323">
    <property type="entry name" value="Anticodon-binding domain of a subclass of class I aminoacyl-tRNA synthetases"/>
    <property type="match status" value="1"/>
</dbReference>
<keyword evidence="7 15" id="KW-0479">Metal-binding</keyword>
<evidence type="ECO:0000256" key="4">
    <source>
        <dbReference type="ARBA" id="ARBA00022490"/>
    </source>
</evidence>
<evidence type="ECO:0000256" key="6">
    <source>
        <dbReference type="ARBA" id="ARBA00022598"/>
    </source>
</evidence>
<name>A0A8J6N347_9DELT</name>
<comment type="catalytic activity">
    <reaction evidence="14 15">
        <text>tRNA(Met) + L-methionine + ATP = L-methionyl-tRNA(Met) + AMP + diphosphate</text>
        <dbReference type="Rhea" id="RHEA:13481"/>
        <dbReference type="Rhea" id="RHEA-COMP:9667"/>
        <dbReference type="Rhea" id="RHEA-COMP:9698"/>
        <dbReference type="ChEBI" id="CHEBI:30616"/>
        <dbReference type="ChEBI" id="CHEBI:33019"/>
        <dbReference type="ChEBI" id="CHEBI:57844"/>
        <dbReference type="ChEBI" id="CHEBI:78442"/>
        <dbReference type="ChEBI" id="CHEBI:78530"/>
        <dbReference type="ChEBI" id="CHEBI:456215"/>
        <dbReference type="EC" id="6.1.1.10"/>
    </reaction>
</comment>
<dbReference type="NCBIfam" id="TIGR00398">
    <property type="entry name" value="metG"/>
    <property type="match status" value="1"/>
</dbReference>
<feature type="binding site" evidence="15">
    <location>
        <position position="127"/>
    </location>
    <ligand>
        <name>Zn(2+)</name>
        <dbReference type="ChEBI" id="CHEBI:29105"/>
    </ligand>
</feature>
<feature type="binding site" evidence="15">
    <location>
        <position position="144"/>
    </location>
    <ligand>
        <name>Zn(2+)</name>
        <dbReference type="ChEBI" id="CHEBI:29105"/>
    </ligand>
</feature>
<dbReference type="InterPro" id="IPR023457">
    <property type="entry name" value="Met-tRNA_synth_2"/>
</dbReference>
<feature type="short sequence motif" description="'KMSKS' region" evidence="15">
    <location>
        <begin position="296"/>
        <end position="300"/>
    </location>
</feature>
<dbReference type="HAMAP" id="MF_01228">
    <property type="entry name" value="Met_tRNA_synth_type2"/>
    <property type="match status" value="1"/>
</dbReference>
<dbReference type="Pfam" id="PF09334">
    <property type="entry name" value="tRNA-synt_1g"/>
    <property type="match status" value="1"/>
</dbReference>
<comment type="similarity">
    <text evidence="15">Belongs to the class-I aminoacyl-tRNA synthetase family. MetG type 2A subfamily.</text>
</comment>
<dbReference type="InterPro" id="IPR012340">
    <property type="entry name" value="NA-bd_OB-fold"/>
</dbReference>
<dbReference type="FunFam" id="1.10.730.10:FF:000026">
    <property type="entry name" value="Methionine--tRNA ligase"/>
    <property type="match status" value="1"/>
</dbReference>
<dbReference type="InterPro" id="IPR041872">
    <property type="entry name" value="Anticodon_Met"/>
</dbReference>
<dbReference type="NCBIfam" id="TIGR00399">
    <property type="entry name" value="metG_C_term"/>
    <property type="match status" value="1"/>
</dbReference>
<dbReference type="InterPro" id="IPR032678">
    <property type="entry name" value="tRNA-synt_1_cat_dom"/>
</dbReference>
<evidence type="ECO:0000256" key="2">
    <source>
        <dbReference type="ARBA" id="ARBA00004496"/>
    </source>
</evidence>
<evidence type="ECO:0000256" key="16">
    <source>
        <dbReference type="SAM" id="MobiDB-lite"/>
    </source>
</evidence>
<dbReference type="GO" id="GO:0000049">
    <property type="term" value="F:tRNA binding"/>
    <property type="evidence" value="ECO:0007669"/>
    <property type="project" value="UniProtKB-UniRule"/>
</dbReference>
<dbReference type="InterPro" id="IPR014758">
    <property type="entry name" value="Met-tRNA_synth"/>
</dbReference>
<keyword evidence="5 15" id="KW-0820">tRNA-binding</keyword>
<dbReference type="CDD" id="cd02800">
    <property type="entry name" value="tRNA_bind_EcMetRS_like"/>
    <property type="match status" value="1"/>
</dbReference>
<dbReference type="PRINTS" id="PR01041">
    <property type="entry name" value="TRNASYNTHMET"/>
</dbReference>
<organism evidence="18 19">
    <name type="scientific">Candidatus Desulfacyla euxinica</name>
    <dbReference type="NCBI Taxonomy" id="2841693"/>
    <lineage>
        <taxon>Bacteria</taxon>
        <taxon>Deltaproteobacteria</taxon>
        <taxon>Candidatus Desulfacyla</taxon>
    </lineage>
</organism>
<dbReference type="PROSITE" id="PS50886">
    <property type="entry name" value="TRBD"/>
    <property type="match status" value="1"/>
</dbReference>
<keyword evidence="12 15" id="KW-0648">Protein biosynthesis</keyword>
<dbReference type="Gene3D" id="2.170.220.10">
    <property type="match status" value="1"/>
</dbReference>
<dbReference type="Pfam" id="PF19303">
    <property type="entry name" value="Anticodon_3"/>
    <property type="match status" value="1"/>
</dbReference>
<comment type="subcellular location">
    <subcellularLocation>
        <location evidence="2 15">Cytoplasm</location>
    </subcellularLocation>
</comment>
<gene>
    <name evidence="15 18" type="primary">metG</name>
    <name evidence="18" type="ORF">H8E19_14770</name>
</gene>
<dbReference type="Gene3D" id="1.10.730.10">
    <property type="entry name" value="Isoleucyl-tRNA Synthetase, Domain 1"/>
    <property type="match status" value="1"/>
</dbReference>
<dbReference type="EMBL" id="JACNJD010000299">
    <property type="protein sequence ID" value="MBC8178664.1"/>
    <property type="molecule type" value="Genomic_DNA"/>
</dbReference>
<dbReference type="InterPro" id="IPR014729">
    <property type="entry name" value="Rossmann-like_a/b/a_fold"/>
</dbReference>
<sequence length="645" mass="73608">MSKQFYITTPIYYVNAEPHIGHAYTTIVADVLNRFHMISPMETFFLTGTDEHGDKIVAAAEKSGQSPKEYVDRISGMFRNLWPKLNISYNQFIRTTDQYHQETVRLILSKVKEKGDIYFSEYEGLYCLGCERFYTDRELVDGKCPDHQTKPEVIREANYFFRMSNYQDWLMEHIKQHPDFIRPERYRNEVLSFLSEPLEDLCISRPKSRLTWGITLPFDEDFVTYVWFDALINYVSALGYPEGDQFRKFWPRAQHVIAKDILKPHGIYWPCMLKSAGIEPYQHLNVHGYWNLSQGKMSKSLGNVVSPLELVDIYGLDAFRYFLLRDMAFGLDSAFSEEALVARLNADLANDLGNLVSRSLTMAQKYFKGDLPEPGPSQEADEELKRSALELIDIYEGLMKDLALHKALMAIWEVIGKVNRYIDSMAPWVLAKSDRERLSTVIYHIFETLRIIAALLWPFMPGSAEKIQEQLGLSKTGKDFTLEEIKRWGMEKPVRTIIKAPALFPRIDVGKEEKESKQLAPEKKKAPEDEVGTEQAEGLPLISFEDFQKIDLRIGTIKEAEAIPGSKKLIKLKVDAGEERTVVAGLKGHYTEEDLIGTKVLLITNLAPVKLMGVESHGMVLAASDEAGLHLLVPDARTVSGSRVK</sequence>
<evidence type="ECO:0000256" key="5">
    <source>
        <dbReference type="ARBA" id="ARBA00022555"/>
    </source>
</evidence>
<dbReference type="GO" id="GO:0005737">
    <property type="term" value="C:cytoplasm"/>
    <property type="evidence" value="ECO:0007669"/>
    <property type="project" value="UniProtKB-SubCell"/>
</dbReference>
<dbReference type="CDD" id="cd07957">
    <property type="entry name" value="Anticodon_Ia_Met"/>
    <property type="match status" value="1"/>
</dbReference>
<evidence type="ECO:0000256" key="13">
    <source>
        <dbReference type="ARBA" id="ARBA00023146"/>
    </source>
</evidence>
<dbReference type="GO" id="GO:0006431">
    <property type="term" value="P:methionyl-tRNA aminoacylation"/>
    <property type="evidence" value="ECO:0007669"/>
    <property type="project" value="UniProtKB-UniRule"/>
</dbReference>
<comment type="function">
    <text evidence="1 15">Is required not only for elongation of protein synthesis but also for the initiation of all mRNA translation through initiator tRNA(fMet) aminoacylation.</text>
</comment>
<evidence type="ECO:0000256" key="15">
    <source>
        <dbReference type="HAMAP-Rule" id="MF_01228"/>
    </source>
</evidence>
<feature type="short sequence motif" description="'HIGH' region" evidence="15">
    <location>
        <begin position="12"/>
        <end position="22"/>
    </location>
</feature>
<accession>A0A8J6N347</accession>
<evidence type="ECO:0000256" key="14">
    <source>
        <dbReference type="ARBA" id="ARBA00047364"/>
    </source>
</evidence>
<dbReference type="GO" id="GO:0004825">
    <property type="term" value="F:methionine-tRNA ligase activity"/>
    <property type="evidence" value="ECO:0007669"/>
    <property type="project" value="UniProtKB-UniRule"/>
</dbReference>
<keyword evidence="13 15" id="KW-0030">Aminoacyl-tRNA synthetase</keyword>
<dbReference type="Proteomes" id="UP000650524">
    <property type="component" value="Unassembled WGS sequence"/>
</dbReference>
<evidence type="ECO:0000256" key="9">
    <source>
        <dbReference type="ARBA" id="ARBA00022833"/>
    </source>
</evidence>
<evidence type="ECO:0000256" key="11">
    <source>
        <dbReference type="ARBA" id="ARBA00022884"/>
    </source>
</evidence>
<feature type="binding site" evidence="15">
    <location>
        <position position="147"/>
    </location>
    <ligand>
        <name>Zn(2+)</name>
        <dbReference type="ChEBI" id="CHEBI:29105"/>
    </ligand>
</feature>
<dbReference type="Pfam" id="PF01406">
    <property type="entry name" value="tRNA-synt_1e"/>
    <property type="match status" value="1"/>
</dbReference>
<reference evidence="18 19" key="1">
    <citation type="submission" date="2020-08" db="EMBL/GenBank/DDBJ databases">
        <title>Bridging the membrane lipid divide: bacteria of the FCB group superphylum have the potential to synthesize archaeal ether lipids.</title>
        <authorList>
            <person name="Villanueva L."/>
            <person name="Von Meijenfeldt F.A.B."/>
            <person name="Westbye A.B."/>
            <person name="Yadav S."/>
            <person name="Hopmans E.C."/>
            <person name="Dutilh B.E."/>
            <person name="Sinninghe Damste J.S."/>
        </authorList>
    </citation>
    <scope>NUCLEOTIDE SEQUENCE [LARGE SCALE GENOMIC DNA]</scope>
    <source>
        <strain evidence="18">NIOZ-UU27</strain>
    </source>
</reference>
<comment type="caution">
    <text evidence="15">Lacks conserved residue(s) required for the propagation of feature annotation.</text>
</comment>